<dbReference type="STRING" id="1860122.A9404_05530"/>
<keyword evidence="2" id="KW-1185">Reference proteome</keyword>
<accession>A0A191ZKC8</accession>
<dbReference type="AlphaFoldDB" id="A0A191ZKC8"/>
<organism evidence="1 2">
    <name type="scientific">Halothiobacillus diazotrophicus</name>
    <dbReference type="NCBI Taxonomy" id="1860122"/>
    <lineage>
        <taxon>Bacteria</taxon>
        <taxon>Pseudomonadati</taxon>
        <taxon>Pseudomonadota</taxon>
        <taxon>Gammaproteobacteria</taxon>
        <taxon>Chromatiales</taxon>
        <taxon>Halothiobacillaceae</taxon>
        <taxon>Halothiobacillus</taxon>
    </lineage>
</organism>
<evidence type="ECO:0000313" key="1">
    <source>
        <dbReference type="EMBL" id="ANJ68302.1"/>
    </source>
</evidence>
<dbReference type="Gene3D" id="3.40.1260.10">
    <property type="entry name" value="DsrEFH-like"/>
    <property type="match status" value="1"/>
</dbReference>
<dbReference type="SUPFAM" id="SSF75169">
    <property type="entry name" value="DsrEFH-like"/>
    <property type="match status" value="1"/>
</dbReference>
<proteinExistence type="predicted"/>
<protein>
    <submittedName>
        <fullName evidence="1">Uncharacterized protein</fullName>
    </submittedName>
</protein>
<reference evidence="1 2" key="1">
    <citation type="submission" date="2016-06" db="EMBL/GenBank/DDBJ databases">
        <title>Insight into the functional genes involving in sulfur oxidation in Pearl River water.</title>
        <authorList>
            <person name="Luo J."/>
            <person name="Tan X."/>
            <person name="Lin W."/>
        </authorList>
    </citation>
    <scope>NUCLEOTIDE SEQUENCE [LARGE SCALE GENOMIC DNA]</scope>
    <source>
        <strain evidence="1 2">LS2</strain>
    </source>
</reference>
<evidence type="ECO:0000313" key="2">
    <source>
        <dbReference type="Proteomes" id="UP000078596"/>
    </source>
</evidence>
<dbReference type="Proteomes" id="UP000078596">
    <property type="component" value="Chromosome"/>
</dbReference>
<sequence length="104" mass="10944">MSKDAPEAARAAFSLAATVVALGDPAAIFFTQHGIAWLAQNAELEPDLAELFGFCQDEGVRFIACSDSLAQSTLSAEQLCPGVEVAGAISFYQFARTVAVSLFI</sequence>
<dbReference type="InterPro" id="IPR027396">
    <property type="entry name" value="DsrEFH-like"/>
</dbReference>
<dbReference type="EMBL" id="CP016027">
    <property type="protein sequence ID" value="ANJ68302.1"/>
    <property type="molecule type" value="Genomic_DNA"/>
</dbReference>
<gene>
    <name evidence="1" type="ORF">A9404_05530</name>
</gene>
<dbReference type="KEGG" id="haz:A9404_05530"/>
<dbReference type="Pfam" id="PF02635">
    <property type="entry name" value="DsrE"/>
    <property type="match status" value="1"/>
</dbReference>
<name>A0A191ZKC8_9GAMM</name>
<dbReference type="InterPro" id="IPR003787">
    <property type="entry name" value="Sulphur_relay_DsrE/F-like"/>
</dbReference>